<dbReference type="EMBL" id="JAGINP010000017">
    <property type="protein sequence ID" value="MBP2294734.1"/>
    <property type="molecule type" value="Genomic_DNA"/>
</dbReference>
<protein>
    <submittedName>
        <fullName evidence="1">Uncharacterized protein</fullName>
    </submittedName>
</protein>
<evidence type="ECO:0000313" key="1">
    <source>
        <dbReference type="EMBL" id="MBP2294734.1"/>
    </source>
</evidence>
<comment type="caution">
    <text evidence="1">The sequence shown here is derived from an EMBL/GenBank/DDBJ whole genome shotgun (WGS) entry which is preliminary data.</text>
</comment>
<accession>A0ABS4SQA0</accession>
<dbReference type="Proteomes" id="UP000781958">
    <property type="component" value="Unassembled WGS sequence"/>
</dbReference>
<reference evidence="1 2" key="1">
    <citation type="submission" date="2021-03" db="EMBL/GenBank/DDBJ databases">
        <title>Genomic Encyclopedia of Type Strains, Phase III (KMG-III): the genomes of soil and plant-associated and newly described type strains.</title>
        <authorList>
            <person name="Whitman W."/>
        </authorList>
    </citation>
    <scope>NUCLEOTIDE SEQUENCE [LARGE SCALE GENOMIC DNA]</scope>
    <source>
        <strain evidence="1 2">IMMIB AFH-6</strain>
    </source>
</reference>
<gene>
    <name evidence="1" type="ORF">J2851_004524</name>
</gene>
<dbReference type="RefSeq" id="WP_209769018.1">
    <property type="nucleotide sequence ID" value="NZ_JAGINP010000017.1"/>
</dbReference>
<sequence length="58" mass="6896">MPINNERDLERAVEEFQRLSDAPAGSPDERRRRELDAEIKAFYVQNMDELRVAKPRHE</sequence>
<name>A0ABS4SQA0_9PROT</name>
<evidence type="ECO:0000313" key="2">
    <source>
        <dbReference type="Proteomes" id="UP000781958"/>
    </source>
</evidence>
<proteinExistence type="predicted"/>
<organism evidence="1 2">
    <name type="scientific">Azospirillum rugosum</name>
    <dbReference type="NCBI Taxonomy" id="416170"/>
    <lineage>
        <taxon>Bacteria</taxon>
        <taxon>Pseudomonadati</taxon>
        <taxon>Pseudomonadota</taxon>
        <taxon>Alphaproteobacteria</taxon>
        <taxon>Rhodospirillales</taxon>
        <taxon>Azospirillaceae</taxon>
        <taxon>Azospirillum</taxon>
    </lineage>
</organism>
<keyword evidence="2" id="KW-1185">Reference proteome</keyword>